<evidence type="ECO:0000256" key="2">
    <source>
        <dbReference type="ARBA" id="ARBA00022475"/>
    </source>
</evidence>
<evidence type="ECO:0000256" key="5">
    <source>
        <dbReference type="ARBA" id="ARBA00023040"/>
    </source>
</evidence>
<dbReference type="GO" id="GO:0005886">
    <property type="term" value="C:plasma membrane"/>
    <property type="evidence" value="ECO:0007669"/>
    <property type="project" value="UniProtKB-SubCell"/>
</dbReference>
<reference evidence="11" key="1">
    <citation type="submission" date="2017-01" db="EMBL/GenBank/DDBJ databases">
        <title>Comparative genomics of anhydrobiosis in the tardigrade Hypsibius dujardini.</title>
        <authorList>
            <person name="Yoshida Y."/>
            <person name="Koutsovoulos G."/>
            <person name="Laetsch D."/>
            <person name="Stevens L."/>
            <person name="Kumar S."/>
            <person name="Horikawa D."/>
            <person name="Ishino K."/>
            <person name="Komine S."/>
            <person name="Tomita M."/>
            <person name="Blaxter M."/>
            <person name="Arakawa K."/>
        </authorList>
    </citation>
    <scope>NUCLEOTIDE SEQUENCE [LARGE SCALE GENOMIC DNA]</scope>
    <source>
        <strain evidence="11">Z151</strain>
    </source>
</reference>
<evidence type="ECO:0000256" key="1">
    <source>
        <dbReference type="ARBA" id="ARBA00004651"/>
    </source>
</evidence>
<protein>
    <recommendedName>
        <fullName evidence="12">G-protein coupled receptors family 1 profile domain-containing protein</fullName>
    </recommendedName>
</protein>
<keyword evidence="3 9" id="KW-0812">Transmembrane</keyword>
<comment type="subcellular location">
    <subcellularLocation>
        <location evidence="1">Cell membrane</location>
        <topology evidence="1">Multi-pass membrane protein</topology>
    </subcellularLocation>
</comment>
<dbReference type="AlphaFoldDB" id="A0A1W0WB46"/>
<comment type="caution">
    <text evidence="10">The sequence shown here is derived from an EMBL/GenBank/DDBJ whole genome shotgun (WGS) entry which is preliminary data.</text>
</comment>
<dbReference type="InterPro" id="IPR050569">
    <property type="entry name" value="TAAR"/>
</dbReference>
<keyword evidence="6 9" id="KW-0472">Membrane</keyword>
<feature type="transmembrane region" description="Helical" evidence="9">
    <location>
        <begin position="74"/>
        <end position="95"/>
    </location>
</feature>
<evidence type="ECO:0000256" key="8">
    <source>
        <dbReference type="ARBA" id="ARBA00023224"/>
    </source>
</evidence>
<dbReference type="PANTHER" id="PTHR24249">
    <property type="entry name" value="HISTAMINE RECEPTOR-RELATED G-PROTEIN COUPLED RECEPTOR"/>
    <property type="match status" value="1"/>
</dbReference>
<keyword evidence="5" id="KW-0297">G-protein coupled receptor</keyword>
<dbReference type="InterPro" id="IPR000276">
    <property type="entry name" value="GPCR_Rhodpsn"/>
</dbReference>
<feature type="transmembrane region" description="Helical" evidence="9">
    <location>
        <begin position="6"/>
        <end position="28"/>
    </location>
</feature>
<evidence type="ECO:0008006" key="12">
    <source>
        <dbReference type="Google" id="ProtNLM"/>
    </source>
</evidence>
<evidence type="ECO:0000256" key="9">
    <source>
        <dbReference type="SAM" id="Phobius"/>
    </source>
</evidence>
<dbReference type="PROSITE" id="PS00237">
    <property type="entry name" value="G_PROTEIN_RECEP_F1_1"/>
    <property type="match status" value="1"/>
</dbReference>
<organism evidence="10 11">
    <name type="scientific">Hypsibius exemplaris</name>
    <name type="common">Freshwater tardigrade</name>
    <dbReference type="NCBI Taxonomy" id="2072580"/>
    <lineage>
        <taxon>Eukaryota</taxon>
        <taxon>Metazoa</taxon>
        <taxon>Ecdysozoa</taxon>
        <taxon>Tardigrada</taxon>
        <taxon>Eutardigrada</taxon>
        <taxon>Parachela</taxon>
        <taxon>Hypsibioidea</taxon>
        <taxon>Hypsibiidae</taxon>
        <taxon>Hypsibius</taxon>
    </lineage>
</organism>
<feature type="transmembrane region" description="Helical" evidence="9">
    <location>
        <begin position="116"/>
        <end position="137"/>
    </location>
</feature>
<dbReference type="GO" id="GO:0004930">
    <property type="term" value="F:G protein-coupled receptor activity"/>
    <property type="evidence" value="ECO:0007669"/>
    <property type="project" value="UniProtKB-KW"/>
</dbReference>
<evidence type="ECO:0000313" key="11">
    <source>
        <dbReference type="Proteomes" id="UP000192578"/>
    </source>
</evidence>
<name>A0A1W0WB46_HYPEX</name>
<proteinExistence type="predicted"/>
<keyword evidence="7" id="KW-0675">Receptor</keyword>
<evidence type="ECO:0000256" key="7">
    <source>
        <dbReference type="ARBA" id="ARBA00023170"/>
    </source>
</evidence>
<accession>A0A1W0WB46</accession>
<dbReference type="SUPFAM" id="SSF81321">
    <property type="entry name" value="Family A G protein-coupled receptor-like"/>
    <property type="match status" value="1"/>
</dbReference>
<keyword evidence="4 9" id="KW-1133">Transmembrane helix</keyword>
<evidence type="ECO:0000313" key="10">
    <source>
        <dbReference type="EMBL" id="OQV12439.1"/>
    </source>
</evidence>
<dbReference type="Gene3D" id="1.20.1070.10">
    <property type="entry name" value="Rhodopsin 7-helix transmembrane proteins"/>
    <property type="match status" value="1"/>
</dbReference>
<evidence type="ECO:0000256" key="6">
    <source>
        <dbReference type="ARBA" id="ARBA00023136"/>
    </source>
</evidence>
<keyword evidence="2" id="KW-1003">Cell membrane</keyword>
<evidence type="ECO:0000256" key="3">
    <source>
        <dbReference type="ARBA" id="ARBA00022692"/>
    </source>
</evidence>
<dbReference type="Pfam" id="PF00001">
    <property type="entry name" value="7tm_1"/>
    <property type="match status" value="1"/>
</dbReference>
<dbReference type="PANTHER" id="PTHR24249:SF372">
    <property type="entry name" value="G-PROTEIN COUPLED RECEPTORS FAMILY 1 PROFILE DOMAIN-CONTAINING PROTEIN"/>
    <property type="match status" value="1"/>
</dbReference>
<gene>
    <name evidence="10" type="ORF">BV898_13315</name>
</gene>
<evidence type="ECO:0000256" key="4">
    <source>
        <dbReference type="ARBA" id="ARBA00022989"/>
    </source>
</evidence>
<feature type="transmembrane region" description="Helical" evidence="9">
    <location>
        <begin position="35"/>
        <end position="54"/>
    </location>
</feature>
<keyword evidence="8" id="KW-0807">Transducer</keyword>
<keyword evidence="11" id="KW-1185">Reference proteome</keyword>
<sequence>MDAQLPPILISTTMIATQTFNLIIFSLWRHKEPYIFLHICLAVASLLAGLSGATTAPLRYATHTPFITFLNQSLATALIFYATSASILANFAISVDRWLSVEFAIKYRNSITKQKAVVAGLISTFVVPLLLSVPRFAVYWQDLIWLPCTGDKHFSPKGSWAEISEVMMGPMFLPLLFVSQLRILMIATRQKYDTFSSLDDLRLVTYFTFIQHYISPVIYGLFWNNYRIAVHRLFRRLRAVLTPNTIVGAHPS</sequence>
<dbReference type="Proteomes" id="UP000192578">
    <property type="component" value="Unassembled WGS sequence"/>
</dbReference>
<dbReference type="EMBL" id="MTYJ01000145">
    <property type="protein sequence ID" value="OQV12439.1"/>
    <property type="molecule type" value="Genomic_DNA"/>
</dbReference>